<keyword evidence="7" id="KW-1185">Reference proteome</keyword>
<evidence type="ECO:0000256" key="2">
    <source>
        <dbReference type="PIRSR" id="PIRSR603782-1"/>
    </source>
</evidence>
<dbReference type="SUPFAM" id="SSF52833">
    <property type="entry name" value="Thioredoxin-like"/>
    <property type="match status" value="1"/>
</dbReference>
<dbReference type="Proteomes" id="UP000002574">
    <property type="component" value="Chromosome"/>
</dbReference>
<feature type="chain" id="PRO_5003042489" evidence="5">
    <location>
        <begin position="25"/>
        <end position="231"/>
    </location>
</feature>
<feature type="signal peptide" evidence="5">
    <location>
        <begin position="1"/>
        <end position="24"/>
    </location>
</feature>
<evidence type="ECO:0000256" key="4">
    <source>
        <dbReference type="SAM" id="Phobius"/>
    </source>
</evidence>
<protein>
    <submittedName>
        <fullName evidence="6">SCO1/SenC/PrrC family protein</fullName>
    </submittedName>
</protein>
<feature type="binding site" evidence="2">
    <location>
        <position position="161"/>
    </location>
    <ligand>
        <name>Cu cation</name>
        <dbReference type="ChEBI" id="CHEBI:23378"/>
    </ligand>
</feature>
<keyword evidence="3" id="KW-1015">Disulfide bond</keyword>
<evidence type="ECO:0000256" key="5">
    <source>
        <dbReference type="SAM" id="SignalP"/>
    </source>
</evidence>
<dbReference type="InterPro" id="IPR003782">
    <property type="entry name" value="SCO1/SenC"/>
</dbReference>
<keyword evidence="4" id="KW-0472">Membrane</keyword>
<dbReference type="InterPro" id="IPR036249">
    <property type="entry name" value="Thioredoxin-like_sf"/>
</dbReference>
<keyword evidence="2" id="KW-0479">Metal-binding</keyword>
<feature type="binding site" evidence="2">
    <location>
        <position position="77"/>
    </location>
    <ligand>
        <name>Cu cation</name>
        <dbReference type="ChEBI" id="CHEBI:23378"/>
    </ligand>
</feature>
<dbReference type="eggNOG" id="COG1999">
    <property type="taxonomic scope" value="Bacteria"/>
</dbReference>
<dbReference type="STRING" id="608538.HTH_1487"/>
<dbReference type="AlphaFoldDB" id="D3DJD5"/>
<keyword evidence="4" id="KW-0812">Transmembrane</keyword>
<gene>
    <name evidence="6" type="ordered locus">HTH_1487</name>
</gene>
<proteinExistence type="inferred from homology"/>
<comment type="similarity">
    <text evidence="1">Belongs to the SCO1/2 family.</text>
</comment>
<evidence type="ECO:0000256" key="1">
    <source>
        <dbReference type="ARBA" id="ARBA00010996"/>
    </source>
</evidence>
<name>D3DJD5_HYDTT</name>
<feature type="transmembrane region" description="Helical" evidence="4">
    <location>
        <begin position="208"/>
        <end position="226"/>
    </location>
</feature>
<feature type="disulfide bond" description="Redox-active" evidence="3">
    <location>
        <begin position="73"/>
        <end position="77"/>
    </location>
</feature>
<organism evidence="6 7">
    <name type="scientific">Hydrogenobacter thermophilus (strain DSM 6534 / IAM 12695 / TK-6)</name>
    <dbReference type="NCBI Taxonomy" id="608538"/>
    <lineage>
        <taxon>Bacteria</taxon>
        <taxon>Pseudomonadati</taxon>
        <taxon>Aquificota</taxon>
        <taxon>Aquificia</taxon>
        <taxon>Aquificales</taxon>
        <taxon>Aquificaceae</taxon>
        <taxon>Hydrogenobacter</taxon>
    </lineage>
</organism>
<keyword evidence="5" id="KW-0732">Signal</keyword>
<evidence type="ECO:0000256" key="3">
    <source>
        <dbReference type="PIRSR" id="PIRSR603782-2"/>
    </source>
</evidence>
<sequence>MRSLVRLFVRGCFPLLLFFTLAYAQGTGIPPNESRTIGTKLPDVMLIDSHGKSFNLYSLRGKPIILSPIYTHCSSACPIITDSLKKVVYKLGTPGRDFWVLSFTFDPKDRLEDLRRFQKEHGIDGRGWKVVMAKDSQELFKLTDAIDFRFMSEQNSKDFIHPNLLVFISPEMVVKKYVYGVVFKYEDLKKALDYAEGKEDLLERLRPYLFFVGLLGFGVSSLYLLLKIFKR</sequence>
<dbReference type="PANTHER" id="PTHR12151">
    <property type="entry name" value="ELECTRON TRANSPORT PROTIN SCO1/SENC FAMILY MEMBER"/>
    <property type="match status" value="1"/>
</dbReference>
<keyword evidence="2" id="KW-0186">Copper</keyword>
<dbReference type="Pfam" id="PF02630">
    <property type="entry name" value="SCO1-SenC"/>
    <property type="match status" value="1"/>
</dbReference>
<dbReference type="EMBL" id="AP011112">
    <property type="protein sequence ID" value="BAI69937.1"/>
    <property type="molecule type" value="Genomic_DNA"/>
</dbReference>
<evidence type="ECO:0000313" key="7">
    <source>
        <dbReference type="Proteomes" id="UP000002574"/>
    </source>
</evidence>
<evidence type="ECO:0000313" key="6">
    <source>
        <dbReference type="EMBL" id="BAI69937.1"/>
    </source>
</evidence>
<dbReference type="PANTHER" id="PTHR12151:SF8">
    <property type="entry name" value="THIOREDOXIN DOMAIN-CONTAINING PROTEIN"/>
    <property type="match status" value="1"/>
</dbReference>
<reference evidence="6 7" key="1">
    <citation type="journal article" date="2010" name="J. Bacteriol.">
        <title>Complete genome sequence of the thermophilic, obligately chemolithoautotrophic hydrogen-oxidizing bacterium Hydrogenobacter thermophilus TK-6.</title>
        <authorList>
            <person name="Arai H."/>
            <person name="Kanbe H."/>
            <person name="Ishii M."/>
            <person name="Igarashi Y."/>
        </authorList>
    </citation>
    <scope>NUCLEOTIDE SEQUENCE [LARGE SCALE GENOMIC DNA]</scope>
    <source>
        <strain evidence="7">DSM 6534 / IAM 12695 / TK-6 [Tokyo]</strain>
    </source>
</reference>
<dbReference type="KEGG" id="hth:HTH_1487"/>
<feature type="binding site" evidence="2">
    <location>
        <position position="73"/>
    </location>
    <ligand>
        <name>Cu cation</name>
        <dbReference type="ChEBI" id="CHEBI:23378"/>
    </ligand>
</feature>
<dbReference type="Gene3D" id="3.40.30.10">
    <property type="entry name" value="Glutaredoxin"/>
    <property type="match status" value="1"/>
</dbReference>
<dbReference type="GO" id="GO:0046872">
    <property type="term" value="F:metal ion binding"/>
    <property type="evidence" value="ECO:0007669"/>
    <property type="project" value="UniProtKB-KW"/>
</dbReference>
<accession>D3DJD5</accession>
<keyword evidence="4" id="KW-1133">Transmembrane helix</keyword>
<dbReference type="CDD" id="cd02968">
    <property type="entry name" value="SCO"/>
    <property type="match status" value="1"/>
</dbReference>